<reference evidence="1 2" key="1">
    <citation type="submission" date="2013-02" db="EMBL/GenBank/DDBJ databases">
        <title>The Genome Sequence of Acinetobacter parvus NIPH 1103.</title>
        <authorList>
            <consortium name="The Broad Institute Genome Sequencing Platform"/>
            <consortium name="The Broad Institute Genome Sequencing Center for Infectious Disease"/>
            <person name="Cerqueira G."/>
            <person name="Feldgarden M."/>
            <person name="Courvalin P."/>
            <person name="Perichon B."/>
            <person name="Grillot-Courvalin C."/>
            <person name="Clermont D."/>
            <person name="Rocha E."/>
            <person name="Yoon E.-J."/>
            <person name="Nemec A."/>
            <person name="Walker B."/>
            <person name="Young S.K."/>
            <person name="Zeng Q."/>
            <person name="Gargeya S."/>
            <person name="Fitzgerald M."/>
            <person name="Haas B."/>
            <person name="Abouelleil A."/>
            <person name="Alvarado L."/>
            <person name="Arachchi H.M."/>
            <person name="Berlin A.M."/>
            <person name="Chapman S.B."/>
            <person name="Dewar J."/>
            <person name="Goldberg J."/>
            <person name="Griggs A."/>
            <person name="Gujja S."/>
            <person name="Hansen M."/>
            <person name="Howarth C."/>
            <person name="Imamovic A."/>
            <person name="Larimer J."/>
            <person name="McCowan C."/>
            <person name="Murphy C."/>
            <person name="Neiman D."/>
            <person name="Pearson M."/>
            <person name="Priest M."/>
            <person name="Roberts A."/>
            <person name="Saif S."/>
            <person name="Shea T."/>
            <person name="Sisk P."/>
            <person name="Sykes S."/>
            <person name="Wortman J."/>
            <person name="Nusbaum C."/>
            <person name="Birren B."/>
        </authorList>
    </citation>
    <scope>NUCLEOTIDE SEQUENCE [LARGE SCALE GENOMIC DNA]</scope>
    <source>
        <strain evidence="1 2">NIPH 1103</strain>
    </source>
</reference>
<dbReference type="PATRIC" id="fig|1217671.3.peg.2361"/>
<proteinExistence type="predicted"/>
<comment type="caution">
    <text evidence="1">The sequence shown here is derived from an EMBL/GenBank/DDBJ whole genome shotgun (WGS) entry which is preliminary data.</text>
</comment>
<dbReference type="AlphaFoldDB" id="N8RAG2"/>
<name>N8RAG2_9GAMM</name>
<sequence length="238" mass="26857">MKTRCPACGATTSLDALLGHSDASQAFVASLNLTGELANPLVKYLSMFRSDSRDLTFERVAKLLNEIAPDIVAKKIKRGHHTYPAPIGAWIWAINTILERRDQGKLQLPFKNHGYLYEVITSYKPEYEQGTAKHRFALAQESNYVRLGSQLKTDAELAADQTEHERQKHERPAISFAELIKQASEERKAIEASSLKGIPKEQLFAHVNQNRRDGETHKQCFDRLKAAELEQASQEQTN</sequence>
<dbReference type="RefSeq" id="WP_004674811.1">
    <property type="nucleotide sequence ID" value="NZ_KB849218.1"/>
</dbReference>
<dbReference type="EMBL" id="APOL01000042">
    <property type="protein sequence ID" value="ENU32418.1"/>
    <property type="molecule type" value="Genomic_DNA"/>
</dbReference>
<evidence type="ECO:0000313" key="1">
    <source>
        <dbReference type="EMBL" id="ENU32418.1"/>
    </source>
</evidence>
<dbReference type="HOGENOM" id="CLU_1217666_0_0_6"/>
<gene>
    <name evidence="1" type="ORF">F989_02398</name>
</gene>
<organism evidence="1 2">
    <name type="scientific">Acinetobacter parvus NIPH 1103</name>
    <dbReference type="NCBI Taxonomy" id="1217671"/>
    <lineage>
        <taxon>Bacteria</taxon>
        <taxon>Pseudomonadati</taxon>
        <taxon>Pseudomonadota</taxon>
        <taxon>Gammaproteobacteria</taxon>
        <taxon>Moraxellales</taxon>
        <taxon>Moraxellaceae</taxon>
        <taxon>Acinetobacter</taxon>
    </lineage>
</organism>
<protein>
    <recommendedName>
        <fullName evidence="3">DUF2752 domain-containing protein</fullName>
    </recommendedName>
</protein>
<dbReference type="Proteomes" id="UP000018426">
    <property type="component" value="Unassembled WGS sequence"/>
</dbReference>
<evidence type="ECO:0000313" key="2">
    <source>
        <dbReference type="Proteomes" id="UP000018426"/>
    </source>
</evidence>
<evidence type="ECO:0008006" key="3">
    <source>
        <dbReference type="Google" id="ProtNLM"/>
    </source>
</evidence>
<accession>N8RAG2</accession>